<evidence type="ECO:0000256" key="4">
    <source>
        <dbReference type="PROSITE-ProRule" id="PRU00742"/>
    </source>
</evidence>
<dbReference type="Pfam" id="PF00491">
    <property type="entry name" value="Arginase"/>
    <property type="match status" value="1"/>
</dbReference>
<dbReference type="CDD" id="cd09999">
    <property type="entry name" value="Arginase-like_1"/>
    <property type="match status" value="1"/>
</dbReference>
<dbReference type="InterPro" id="IPR023696">
    <property type="entry name" value="Ureohydrolase_dom_sf"/>
</dbReference>
<evidence type="ECO:0000256" key="1">
    <source>
        <dbReference type="ARBA" id="ARBA00022723"/>
    </source>
</evidence>
<keyword evidence="2" id="KW-0378">Hydrolase</keyword>
<comment type="similarity">
    <text evidence="4">Belongs to the arginase family.</text>
</comment>
<dbReference type="Proteomes" id="UP000218899">
    <property type="component" value="Chromosome"/>
</dbReference>
<keyword evidence="1" id="KW-0479">Metal-binding</keyword>
<dbReference type="GO" id="GO:0004053">
    <property type="term" value="F:arginase activity"/>
    <property type="evidence" value="ECO:0007669"/>
    <property type="project" value="TreeGrafter"/>
</dbReference>
<keyword evidence="3" id="KW-0464">Manganese</keyword>
<evidence type="ECO:0000313" key="6">
    <source>
        <dbReference type="Proteomes" id="UP000218899"/>
    </source>
</evidence>
<dbReference type="GO" id="GO:0005829">
    <property type="term" value="C:cytosol"/>
    <property type="evidence" value="ECO:0007669"/>
    <property type="project" value="TreeGrafter"/>
</dbReference>
<name>A0A1B4V954_9GAMM</name>
<evidence type="ECO:0000313" key="5">
    <source>
        <dbReference type="EMBL" id="BAU49172.1"/>
    </source>
</evidence>
<sequence>MPRHLAIIGAPSSAGAYAPGQEKAPAALRAAGLPDLLAVRGISVDDRGDVSGFRWRVDKANPRAMNAGVVARVAKAGAEQVASALAIDAGALVLGGDCTVELGTVAGALRGTQSVGVVYIDLDTDLNTPESTRDGALDWMGVAHMLGVEGTVPELAALGPRVPLLRPEQVLFFANDNVEPFERRIIEDLGIAEVRLAEVVADPSGAAEAVVRGWARQFERLLVHLDVDVLDYLDMPLAENNRRNVGLRFDQLMASLRPLLRAPNWTALTVCELNPDHGESDGSTLRTFAEALADALASSPRWRSH</sequence>
<dbReference type="AlphaFoldDB" id="A0A1B4V954"/>
<dbReference type="SUPFAM" id="SSF52768">
    <property type="entry name" value="Arginase/deacetylase"/>
    <property type="match status" value="1"/>
</dbReference>
<proteinExistence type="inferred from homology"/>
<dbReference type="KEGG" id="sva:SVA_2624"/>
<evidence type="ECO:0000256" key="3">
    <source>
        <dbReference type="ARBA" id="ARBA00023211"/>
    </source>
</evidence>
<dbReference type="InterPro" id="IPR006035">
    <property type="entry name" value="Ureohydrolase"/>
</dbReference>
<accession>A0A1B4V954</accession>
<dbReference type="EMBL" id="AP014936">
    <property type="protein sequence ID" value="BAU49172.1"/>
    <property type="molecule type" value="Genomic_DNA"/>
</dbReference>
<dbReference type="Gene3D" id="3.40.800.10">
    <property type="entry name" value="Ureohydrolase domain"/>
    <property type="match status" value="1"/>
</dbReference>
<dbReference type="PROSITE" id="PS51409">
    <property type="entry name" value="ARGINASE_2"/>
    <property type="match status" value="1"/>
</dbReference>
<reference evidence="5 6" key="1">
    <citation type="submission" date="2015-08" db="EMBL/GenBank/DDBJ databases">
        <title>Complete genome sequence of Sulfurifustis variabilis.</title>
        <authorList>
            <person name="Miura A."/>
            <person name="Kojima H."/>
            <person name="Fukui M."/>
        </authorList>
    </citation>
    <scope>NUCLEOTIDE SEQUENCE [LARGE SCALE GENOMIC DNA]</scope>
    <source>
        <strain evidence="6">skN76</strain>
    </source>
</reference>
<dbReference type="GO" id="GO:0030145">
    <property type="term" value="F:manganese ion binding"/>
    <property type="evidence" value="ECO:0007669"/>
    <property type="project" value="TreeGrafter"/>
</dbReference>
<gene>
    <name evidence="5" type="ORF">SVA_2624</name>
</gene>
<dbReference type="OrthoDB" id="9789727at2"/>
<dbReference type="PANTHER" id="PTHR43782">
    <property type="entry name" value="ARGINASE"/>
    <property type="match status" value="1"/>
</dbReference>
<dbReference type="PANTHER" id="PTHR43782:SF3">
    <property type="entry name" value="ARGINASE"/>
    <property type="match status" value="1"/>
</dbReference>
<protein>
    <submittedName>
        <fullName evidence="5">Arginase</fullName>
    </submittedName>
</protein>
<organism evidence="5 6">
    <name type="scientific">Sulfurifustis variabilis</name>
    <dbReference type="NCBI Taxonomy" id="1675686"/>
    <lineage>
        <taxon>Bacteria</taxon>
        <taxon>Pseudomonadati</taxon>
        <taxon>Pseudomonadota</taxon>
        <taxon>Gammaproteobacteria</taxon>
        <taxon>Acidiferrobacterales</taxon>
        <taxon>Acidiferrobacteraceae</taxon>
        <taxon>Sulfurifustis</taxon>
    </lineage>
</organism>
<dbReference type="PRINTS" id="PR00116">
    <property type="entry name" value="ARGINASE"/>
</dbReference>
<keyword evidence="6" id="KW-1185">Reference proteome</keyword>
<evidence type="ECO:0000256" key="2">
    <source>
        <dbReference type="ARBA" id="ARBA00022801"/>
    </source>
</evidence>